<evidence type="ECO:0000259" key="3">
    <source>
        <dbReference type="Pfam" id="PF07364"/>
    </source>
</evidence>
<dbReference type="InterPro" id="IPR009197">
    <property type="entry name" value="MlrC"/>
</dbReference>
<feature type="domain" description="Microcystin LR degradation protein MlrC C-terminal" evidence="2">
    <location>
        <begin position="305"/>
        <end position="480"/>
    </location>
</feature>
<dbReference type="AlphaFoldDB" id="A0A255XNS1"/>
<protein>
    <recommendedName>
        <fullName evidence="1">Microcystinase C</fullName>
        <shortName evidence="1">MlrC</shortName>
    </recommendedName>
</protein>
<dbReference type="GO" id="GO:0006508">
    <property type="term" value="P:proteolysis"/>
    <property type="evidence" value="ECO:0007669"/>
    <property type="project" value="UniProtKB-KW"/>
</dbReference>
<comment type="cofactor">
    <cofactor evidence="1">
        <name>Zn(2+)</name>
        <dbReference type="ChEBI" id="CHEBI:29105"/>
    </cofactor>
    <text evidence="1">Binds 1 zinc ion per subunit.</text>
</comment>
<comment type="similarity">
    <text evidence="1">Belongs to the peptidase M81 family.</text>
</comment>
<dbReference type="RefSeq" id="WP_094408890.1">
    <property type="nucleotide sequence ID" value="NZ_BMJZ01000001.1"/>
</dbReference>
<dbReference type="InterPro" id="IPR015995">
    <property type="entry name" value="MlrC_N"/>
</dbReference>
<feature type="domain" description="Microcystin LR degradation protein MlrC N-terminal" evidence="3">
    <location>
        <begin position="2"/>
        <end position="289"/>
    </location>
</feature>
<dbReference type="Pfam" id="PF07171">
    <property type="entry name" value="MlrC_C"/>
    <property type="match status" value="1"/>
</dbReference>
<keyword evidence="1" id="KW-0479">Metal-binding</keyword>
<dbReference type="OrthoDB" id="9782658at2"/>
<dbReference type="GO" id="GO:0046872">
    <property type="term" value="F:metal ion binding"/>
    <property type="evidence" value="ECO:0007669"/>
    <property type="project" value="UniProtKB-KW"/>
</dbReference>
<gene>
    <name evidence="4" type="ORF">CHR90_10165</name>
</gene>
<reference evidence="4 5" key="1">
    <citation type="submission" date="2017-07" db="EMBL/GenBank/DDBJ databases">
        <title>Elstera cyanobacteriorum sp. nov., a novel bacterium isolated from cyanobacterial aggregates in a eutrophic lake.</title>
        <authorList>
            <person name="Cai H."/>
        </authorList>
    </citation>
    <scope>NUCLEOTIDE SEQUENCE [LARGE SCALE GENOMIC DNA]</scope>
    <source>
        <strain evidence="4 5">TH019</strain>
    </source>
</reference>
<organism evidence="4 5">
    <name type="scientific">Elstera cyanobacteriorum</name>
    <dbReference type="NCBI Taxonomy" id="2022747"/>
    <lineage>
        <taxon>Bacteria</taxon>
        <taxon>Pseudomonadati</taxon>
        <taxon>Pseudomonadota</taxon>
        <taxon>Alphaproteobacteria</taxon>
        <taxon>Rhodospirillales</taxon>
        <taxon>Rhodospirillaceae</taxon>
        <taxon>Elstera</taxon>
    </lineage>
</organism>
<evidence type="ECO:0000256" key="1">
    <source>
        <dbReference type="PIRNR" id="PIRNR012702"/>
    </source>
</evidence>
<dbReference type="Pfam" id="PF07364">
    <property type="entry name" value="DUF1485"/>
    <property type="match status" value="1"/>
</dbReference>
<dbReference type="EMBL" id="NOXS01000032">
    <property type="protein sequence ID" value="OYQ18627.1"/>
    <property type="molecule type" value="Genomic_DNA"/>
</dbReference>
<keyword evidence="1" id="KW-0378">Hydrolase</keyword>
<comment type="caution">
    <text evidence="4">The sequence shown here is derived from an EMBL/GenBank/DDBJ whole genome shotgun (WGS) entry which is preliminary data.</text>
</comment>
<sequence>MRIAIGGFQHETNSFAPSRATYQDFLTATGWPALTRGDALFDTVGSEMVPIAGFIREALKRRAALIPLLWTVTEPSGPVTADAFERISAQMINDLIAQGPVDAVFLDLHGAMVTESFPDGEGELLRRIRAVIGPAALLVGCLDLHANVTRLMVEQSDFLTAFRTYPHVDMLETGARTAARLLETRGWGGKALRASPYLIPITAQCSFAEPTAGLFRLLEQIEAETGADLSYCPGFPLSDSPETGPTILAYAKTQADADAAADRLFQALLDAEGAYAEAGLWTIADALDHTARQVQQGGQSGPIILADTQDNPGGGGSGDTTGLLREILARKLPGVTVGLFYDPAAVLTATAAGVGAVISVDLGGRGTPGDQPVPVTGKVLALGSGTFPGTGPMWEGGTLNLGPMALIEVEGTRIALGSARQQPSTQAIFTHLGITPQDCPVLVLKSSVHFRAAFQPIASEILVVVAPGLVTANPADLPYREIRDGVRLRPTPHEG</sequence>
<dbReference type="Proteomes" id="UP000216361">
    <property type="component" value="Unassembled WGS sequence"/>
</dbReference>
<keyword evidence="1" id="KW-0482">Metalloprotease</keyword>
<dbReference type="PIRSF" id="PIRSF012702">
    <property type="entry name" value="UCP012702"/>
    <property type="match status" value="1"/>
</dbReference>
<keyword evidence="1" id="KW-0645">Protease</keyword>
<evidence type="ECO:0000313" key="4">
    <source>
        <dbReference type="EMBL" id="OYQ18627.1"/>
    </source>
</evidence>
<dbReference type="InterPro" id="IPR010799">
    <property type="entry name" value="MlrC_C"/>
</dbReference>
<accession>A0A255XNS1</accession>
<evidence type="ECO:0000313" key="5">
    <source>
        <dbReference type="Proteomes" id="UP000216361"/>
    </source>
</evidence>
<dbReference type="GO" id="GO:0008237">
    <property type="term" value="F:metallopeptidase activity"/>
    <property type="evidence" value="ECO:0007669"/>
    <property type="project" value="UniProtKB-KW"/>
</dbReference>
<comment type="function">
    <text evidence="1">Involved in peptidolytic degradation of cyclic heptapeptide hepatotoxin microcystin (MC).</text>
</comment>
<name>A0A255XNS1_9PROT</name>
<proteinExistence type="inferred from homology"/>
<keyword evidence="5" id="KW-1185">Reference proteome</keyword>
<evidence type="ECO:0000259" key="2">
    <source>
        <dbReference type="Pfam" id="PF07171"/>
    </source>
</evidence>